<organism evidence="1 2">
    <name type="scientific">Synechococcus sp. (strain ATCC 27144 / PCC 6301 / SAUG 1402/1)</name>
    <name type="common">Anacystis nidulans</name>
    <dbReference type="NCBI Taxonomy" id="269084"/>
    <lineage>
        <taxon>Bacteria</taxon>
        <taxon>Bacillati</taxon>
        <taxon>Cyanobacteriota</taxon>
        <taxon>Cyanophyceae</taxon>
        <taxon>Synechococcales</taxon>
        <taxon>Synechococcaceae</taxon>
        <taxon>Synechococcus</taxon>
    </lineage>
</organism>
<name>A0A0H3K0Y2_SYNP6</name>
<evidence type="ECO:0008006" key="3">
    <source>
        <dbReference type="Google" id="ProtNLM"/>
    </source>
</evidence>
<reference evidence="1 2" key="1">
    <citation type="journal article" date="2007" name="Photosyn. Res.">
        <title>Complete nucleotide sequence of the freshwater unicellular cyanobacterium Synechococcus elongatus PCC 6301 chromosome: gene content and organization.</title>
        <authorList>
            <person name="Sugita C."/>
            <person name="Ogata K."/>
            <person name="Shikata M."/>
            <person name="Jikuya H."/>
            <person name="Takano J."/>
            <person name="Furumichi M."/>
            <person name="Kanehisa M."/>
            <person name="Omata T."/>
            <person name="Sugiura M."/>
            <person name="Sugita M."/>
        </authorList>
    </citation>
    <scope>NUCLEOTIDE SEQUENCE [LARGE SCALE GENOMIC DNA]</scope>
    <source>
        <strain evidence="2">ATCC 27144 / PCC 6301 / SAUG 1402/1</strain>
    </source>
</reference>
<accession>A0A0H3K0Y2</accession>
<proteinExistence type="predicted"/>
<dbReference type="RefSeq" id="WP_011243063.1">
    <property type="nucleotide sequence ID" value="NC_006576.1"/>
</dbReference>
<evidence type="ECO:0000313" key="1">
    <source>
        <dbReference type="EMBL" id="BAD78941.1"/>
    </source>
</evidence>
<evidence type="ECO:0000313" key="2">
    <source>
        <dbReference type="Proteomes" id="UP000001175"/>
    </source>
</evidence>
<dbReference type="Proteomes" id="UP000001175">
    <property type="component" value="Chromosome"/>
</dbReference>
<protein>
    <recommendedName>
        <fullName evidence="3">Calcium-binding protein</fullName>
    </recommendedName>
</protein>
<dbReference type="AlphaFoldDB" id="A0A0H3K0Y2"/>
<dbReference type="KEGG" id="syc:syc0751_c"/>
<gene>
    <name evidence="1" type="ordered locus">syc0751_c</name>
</gene>
<dbReference type="EMBL" id="AP008231">
    <property type="protein sequence ID" value="BAD78941.1"/>
    <property type="molecule type" value="Genomic_DNA"/>
</dbReference>
<dbReference type="eggNOG" id="ENOG502Z8DQ">
    <property type="taxonomic scope" value="Bacteria"/>
</dbReference>
<sequence>MKLLFVVPHYWKPTGGNYGSLGADPSPRVTALSSLITALHSQFGPQQALLQIRDRTLQPANQQKAVQVEIAIFTTQDCHVLEHLALPKTLYQHHPVDCEPMFLGFAAQAYLRDRQHDFDWYGFLEDDLIIEDPLFFLKQQWFQANVGSQAVLQPNRFDSLLTDNKPHKLYIDGPNSGIAVQFWPDREAMQLTGKFLGFPITFERSVNPHSGCFFLSQAHVQMLVAHPCFLDRDTRFVGPLESAASLSLMKVFRVYKPAALQAAFLEIRHHPANFLKNLRFSAGTVAAK</sequence>